<reference evidence="3 4" key="1">
    <citation type="submission" date="2023-07" db="EMBL/GenBank/DDBJ databases">
        <title>Sequencing the genomes of 1000 actinobacteria strains.</title>
        <authorList>
            <person name="Klenk H.-P."/>
        </authorList>
    </citation>
    <scope>NUCLEOTIDE SEQUENCE [LARGE SCALE GENOMIC DNA]</scope>
    <source>
        <strain evidence="3 4">DSM 44388</strain>
    </source>
</reference>
<evidence type="ECO:0000313" key="3">
    <source>
        <dbReference type="EMBL" id="MDP9825016.1"/>
    </source>
</evidence>
<feature type="compositionally biased region" description="Basic and acidic residues" evidence="1">
    <location>
        <begin position="165"/>
        <end position="175"/>
    </location>
</feature>
<feature type="region of interest" description="Disordered" evidence="1">
    <location>
        <begin position="200"/>
        <end position="245"/>
    </location>
</feature>
<feature type="region of interest" description="Disordered" evidence="1">
    <location>
        <begin position="165"/>
        <end position="186"/>
    </location>
</feature>
<dbReference type="EMBL" id="JAUSQZ010000001">
    <property type="protein sequence ID" value="MDP9825016.1"/>
    <property type="molecule type" value="Genomic_DNA"/>
</dbReference>
<name>A0ABT9NXG8_9ACTN</name>
<evidence type="ECO:0000313" key="4">
    <source>
        <dbReference type="Proteomes" id="UP001235712"/>
    </source>
</evidence>
<organism evidence="3 4">
    <name type="scientific">Kineosporia succinea</name>
    <dbReference type="NCBI Taxonomy" id="84632"/>
    <lineage>
        <taxon>Bacteria</taxon>
        <taxon>Bacillati</taxon>
        <taxon>Actinomycetota</taxon>
        <taxon>Actinomycetes</taxon>
        <taxon>Kineosporiales</taxon>
        <taxon>Kineosporiaceae</taxon>
        <taxon>Kineosporia</taxon>
    </lineage>
</organism>
<dbReference type="Proteomes" id="UP001235712">
    <property type="component" value="Unassembled WGS sequence"/>
</dbReference>
<evidence type="ECO:0000259" key="2">
    <source>
        <dbReference type="Pfam" id="PF12770"/>
    </source>
</evidence>
<protein>
    <recommendedName>
        <fullName evidence="2">CHAT domain-containing protein</fullName>
    </recommendedName>
</protein>
<comment type="caution">
    <text evidence="3">The sequence shown here is derived from an EMBL/GenBank/DDBJ whole genome shotgun (WGS) entry which is preliminary data.</text>
</comment>
<dbReference type="RefSeq" id="WP_307238362.1">
    <property type="nucleotide sequence ID" value="NZ_JAUSQZ010000001.1"/>
</dbReference>
<evidence type="ECO:0000256" key="1">
    <source>
        <dbReference type="SAM" id="MobiDB-lite"/>
    </source>
</evidence>
<sequence length="840" mass="91090">MTHLQWFWGSEAAPTALGWLARLLPGEDISSVSELAARFSGRDGWPLIGETVTDVLIDRTGGPVRPYDPATSASVVQVLESVREPGGAVDLSRLDDDAVAYCLPALANDPSAQTRAVASLTAAVRNGPGWHAAAIAARIGPYLTRTPSLSGPWSGHVETILQLREAPRTGEEELSRASGPRPSEAPGLLQETLRELVAGMPPAARPGPVPGRQPQRRRPQTAAGDNRRRSRWVDTGFTDPSTGSVVESDRTLRRGELYTFWFEITDRAPRALRDADRTAFPLLHGEEPGMRLTVRISSHPGEFEVPRDQDTGELVIGADQQVIVSRQPDGSAGGGLRLFFRIRTPRVASRNRLRCQLFHEGTLLQSREISVSVTDDDEDALFAQNTQVTYAGPAPDGRHRVAPGSLSIDADGRDRNVERLLLNGFGLHGSADTGAMDLALPATQQAALYQEMRDCLASVLYRKNPTIEDDAGTFHGTFPYAAGTPESWENDLVKLACVGQQNWGTVAGRVVAAYGDDLDGPLPAGFGEEGPIYRFTRLLQQPTVIELANTAEARQSIPAALFYDHPFDVTGKSVQLCATFRAAVDEGQDLAGTACFLGNCPNFSIESVLCPSGFWGFRHLLGVPRSATGSLGRGNPDLSEGVTTIWYRGRPGVVVGVAPEFGLGHPQRVTDLGSGQPPVLKTRRSFIEALKDRRSQPHLIYLFCHGGVISNRAKLRVGPSDEQFLIDGHDFQKLPDWSATRPLVFLNGCQTRAVEPQHTADFAEIFVQQKASGVIGTETVTYEELAAEFADAMLDRFVTRGQTVAEAVRGARLDLLARKNPLGLIYTAFAPPNLRMESEV</sequence>
<proteinExistence type="predicted"/>
<accession>A0ABT9NXG8</accession>
<gene>
    <name evidence="3" type="ORF">J2S57_000765</name>
</gene>
<feature type="domain" description="CHAT" evidence="2">
    <location>
        <begin position="685"/>
        <end position="820"/>
    </location>
</feature>
<dbReference type="InterPro" id="IPR024983">
    <property type="entry name" value="CHAT_dom"/>
</dbReference>
<dbReference type="Pfam" id="PF12770">
    <property type="entry name" value="CHAT"/>
    <property type="match status" value="1"/>
</dbReference>
<keyword evidence="4" id="KW-1185">Reference proteome</keyword>